<evidence type="ECO:0008006" key="3">
    <source>
        <dbReference type="Google" id="ProtNLM"/>
    </source>
</evidence>
<dbReference type="GO" id="GO:0043565">
    <property type="term" value="F:sequence-specific DNA binding"/>
    <property type="evidence" value="ECO:0007669"/>
    <property type="project" value="InterPro"/>
</dbReference>
<sequence>MMTQVTVITGLERRRTWTDDQKLKLIEATLAPGANVSEIARAADIAPAQLYRWRKELLDPTPEPESGFVPVLVDDTPERLGGEPADMGGVAIEVEIAGAVVRISAHAPPALVTAALQGLRG</sequence>
<dbReference type="Pfam" id="PF01527">
    <property type="entry name" value="HTH_Tnp_1"/>
    <property type="match status" value="1"/>
</dbReference>
<evidence type="ECO:0000256" key="1">
    <source>
        <dbReference type="SAM" id="MobiDB-lite"/>
    </source>
</evidence>
<feature type="region of interest" description="Disordered" evidence="1">
    <location>
        <begin position="64"/>
        <end position="85"/>
    </location>
</feature>
<dbReference type="GO" id="GO:0006313">
    <property type="term" value="P:DNA transposition"/>
    <property type="evidence" value="ECO:0007669"/>
    <property type="project" value="InterPro"/>
</dbReference>
<evidence type="ECO:0000313" key="2">
    <source>
        <dbReference type="EMBL" id="BAM93310.1"/>
    </source>
</evidence>
<dbReference type="InterPro" id="IPR010921">
    <property type="entry name" value="Trp_repressor/repl_initiator"/>
</dbReference>
<dbReference type="EMBL" id="AB744215">
    <property type="protein sequence ID" value="BAM93310.1"/>
    <property type="molecule type" value="Genomic_DNA"/>
</dbReference>
<dbReference type="InterPro" id="IPR002514">
    <property type="entry name" value="Transposase_8"/>
</dbReference>
<dbReference type="AlphaFoldDB" id="M1VB80"/>
<proteinExistence type="predicted"/>
<dbReference type="GO" id="GO:0004803">
    <property type="term" value="F:transposase activity"/>
    <property type="evidence" value="ECO:0007669"/>
    <property type="project" value="InterPro"/>
</dbReference>
<name>M1VB80_9SPHN</name>
<protein>
    <recommendedName>
        <fullName evidence="3">Transposase</fullName>
    </recommendedName>
</protein>
<dbReference type="SUPFAM" id="SSF48295">
    <property type="entry name" value="TrpR-like"/>
    <property type="match status" value="1"/>
</dbReference>
<dbReference type="NCBIfam" id="NF047595">
    <property type="entry name" value="IS66_ISRel24_TnpA"/>
    <property type="match status" value="1"/>
</dbReference>
<reference evidence="2" key="1">
    <citation type="journal article" date="2013" name="Appl. Environ. Microbiol.">
        <title>Bacterial Cytochrome P450 System Catabolizing the Fusarium Toxin Deoxynivalenol.</title>
        <authorList>
            <person name="Ito M."/>
            <person name="Sato I."/>
            <person name="Ishizaka M."/>
            <person name="Yoshida S."/>
            <person name="Koitabashi M."/>
            <person name="Yoshida S."/>
            <person name="Tsushima S."/>
        </authorList>
    </citation>
    <scope>NUCLEOTIDE SEQUENCE</scope>
    <source>
        <strain evidence="2">KSM1</strain>
    </source>
</reference>
<accession>M1VB80</accession>
<organism evidence="2">
    <name type="scientific">Sphingomonas sp. KSM1</name>
    <dbReference type="NCBI Taxonomy" id="1228049"/>
    <lineage>
        <taxon>Bacteria</taxon>
        <taxon>Pseudomonadati</taxon>
        <taxon>Pseudomonadota</taxon>
        <taxon>Alphaproteobacteria</taxon>
        <taxon>Sphingomonadales</taxon>
        <taxon>Sphingomonadaceae</taxon>
        <taxon>Sphingomonas</taxon>
    </lineage>
</organism>